<keyword evidence="6" id="KW-0328">Glycosyltransferase</keyword>
<dbReference type="PROSITE" id="PS51762">
    <property type="entry name" value="GH16_2"/>
    <property type="match status" value="1"/>
</dbReference>
<reference evidence="20" key="1">
    <citation type="submission" date="2022-12" db="EMBL/GenBank/DDBJ databases">
        <authorList>
            <person name="Petersen C."/>
        </authorList>
    </citation>
    <scope>NUCLEOTIDE SEQUENCE</scope>
    <source>
        <strain evidence="20">IBT 15544</strain>
    </source>
</reference>
<dbReference type="OrthoDB" id="4781at2759"/>
<keyword evidence="21" id="KW-1185">Reference proteome</keyword>
<keyword evidence="10 17" id="KW-0472">Membrane</keyword>
<keyword evidence="4" id="KW-1003">Cell membrane</keyword>
<evidence type="ECO:0000256" key="18">
    <source>
        <dbReference type="SAM" id="SignalP"/>
    </source>
</evidence>
<feature type="region of interest" description="Disordered" evidence="16">
    <location>
        <begin position="338"/>
        <end position="372"/>
    </location>
</feature>
<dbReference type="Gene3D" id="2.60.120.200">
    <property type="match status" value="1"/>
</dbReference>
<dbReference type="GO" id="GO:0008843">
    <property type="term" value="F:endochitinase activity"/>
    <property type="evidence" value="ECO:0007669"/>
    <property type="project" value="UniProtKB-EC"/>
</dbReference>
<evidence type="ECO:0000256" key="12">
    <source>
        <dbReference type="ARBA" id="ARBA00023288"/>
    </source>
</evidence>
<dbReference type="GeneID" id="83174921"/>
<dbReference type="EMBL" id="JAPQKR010000004">
    <property type="protein sequence ID" value="KAJ5218459.1"/>
    <property type="molecule type" value="Genomic_DNA"/>
</dbReference>
<evidence type="ECO:0000256" key="6">
    <source>
        <dbReference type="ARBA" id="ARBA00022676"/>
    </source>
</evidence>
<evidence type="ECO:0000313" key="21">
    <source>
        <dbReference type="Proteomes" id="UP001150904"/>
    </source>
</evidence>
<evidence type="ECO:0000256" key="3">
    <source>
        <dbReference type="ARBA" id="ARBA00012729"/>
    </source>
</evidence>
<evidence type="ECO:0000256" key="1">
    <source>
        <dbReference type="ARBA" id="ARBA00000822"/>
    </source>
</evidence>
<dbReference type="GO" id="GO:0031505">
    <property type="term" value="P:fungal-type cell wall organization"/>
    <property type="evidence" value="ECO:0007669"/>
    <property type="project" value="TreeGrafter"/>
</dbReference>
<keyword evidence="11" id="KW-0325">Glycoprotein</keyword>
<reference evidence="20" key="2">
    <citation type="journal article" date="2023" name="IMA Fungus">
        <title>Comparative genomic study of the Penicillium genus elucidates a diverse pangenome and 15 lateral gene transfer events.</title>
        <authorList>
            <person name="Petersen C."/>
            <person name="Sorensen T."/>
            <person name="Nielsen M.R."/>
            <person name="Sondergaard T.E."/>
            <person name="Sorensen J.L."/>
            <person name="Fitzpatrick D.A."/>
            <person name="Frisvad J.C."/>
            <person name="Nielsen K.L."/>
        </authorList>
    </citation>
    <scope>NUCLEOTIDE SEQUENCE</scope>
    <source>
        <strain evidence="20">IBT 15544</strain>
    </source>
</reference>
<dbReference type="GO" id="GO:0009277">
    <property type="term" value="C:fungal-type cell wall"/>
    <property type="evidence" value="ECO:0007669"/>
    <property type="project" value="TreeGrafter"/>
</dbReference>
<feature type="compositionally biased region" description="Polar residues" evidence="16">
    <location>
        <begin position="352"/>
        <end position="372"/>
    </location>
</feature>
<evidence type="ECO:0000256" key="5">
    <source>
        <dbReference type="ARBA" id="ARBA00022622"/>
    </source>
</evidence>
<dbReference type="SUPFAM" id="SSF49899">
    <property type="entry name" value="Concanavalin A-like lectins/glucanases"/>
    <property type="match status" value="1"/>
</dbReference>
<comment type="similarity">
    <text evidence="15">Belongs to the glycosyl hydrolase 16 family. CRH1 subfamily.</text>
</comment>
<gene>
    <name evidence="20" type="ORF">N7498_000558</name>
</gene>
<dbReference type="PANTHER" id="PTHR10963">
    <property type="entry name" value="GLYCOSYL HYDROLASE-RELATED"/>
    <property type="match status" value="1"/>
</dbReference>
<dbReference type="Proteomes" id="UP001150904">
    <property type="component" value="Unassembled WGS sequence"/>
</dbReference>
<dbReference type="AlphaFoldDB" id="A0A9W9NEK0"/>
<protein>
    <recommendedName>
        <fullName evidence="3">chitinase</fullName>
        <ecNumber evidence="3">3.2.1.14</ecNumber>
    </recommendedName>
</protein>
<feature type="domain" description="GH16" evidence="19">
    <location>
        <begin position="49"/>
        <end position="245"/>
    </location>
</feature>
<evidence type="ECO:0000256" key="10">
    <source>
        <dbReference type="ARBA" id="ARBA00023136"/>
    </source>
</evidence>
<comment type="catalytic activity">
    <reaction evidence="1">
        <text>Random endo-hydrolysis of N-acetyl-beta-D-glucosaminide (1-&gt;4)-beta-linkages in chitin and chitodextrins.</text>
        <dbReference type="EC" id="3.2.1.14"/>
    </reaction>
</comment>
<evidence type="ECO:0000256" key="14">
    <source>
        <dbReference type="ARBA" id="ARBA00023316"/>
    </source>
</evidence>
<evidence type="ECO:0000256" key="2">
    <source>
        <dbReference type="ARBA" id="ARBA00004609"/>
    </source>
</evidence>
<dbReference type="GO" id="GO:0098552">
    <property type="term" value="C:side of membrane"/>
    <property type="evidence" value="ECO:0007669"/>
    <property type="project" value="UniProtKB-KW"/>
</dbReference>
<keyword evidence="9" id="KW-0378">Hydrolase</keyword>
<sequence>CSIIMSFSLNTFLFTLIAFLSLRIVAEVETTCNPTKKSCAPDPALGTEHTWWFNSTLDDKLWNMATGTLNYTAEGAEFAIRTENTSTLLESNFYIFFGVMEVHAKMAVGRGIISSVILQSDDLDEIDWEWVGYNTSAVQSNFFGKGNTTTSNRGEILPAANADTVFHNYTTYWDKDRLEWWIDGELMRTVNYSEPLTLYGKNYPQTPCRVKVSNWPVGIASESIGNIEWGGGLVNWDELPFIMTVQRMRVQDFHSGKEYEYDGTSGSYESIKVISGNSTAKTEINKKPAETVAEKWDGLSEGAHIGVYVGASAAAAAVVLAFVWWCLRQRRAGRLQRALDDSGQGGAELRQMENQKTWRQSQWGQQTYQKVP</sequence>
<dbReference type="InterPro" id="IPR000757">
    <property type="entry name" value="Beta-glucanase-like"/>
</dbReference>
<evidence type="ECO:0000256" key="11">
    <source>
        <dbReference type="ARBA" id="ARBA00023180"/>
    </source>
</evidence>
<dbReference type="EC" id="3.2.1.14" evidence="3"/>
<feature type="chain" id="PRO_5040797262" description="chitinase" evidence="18">
    <location>
        <begin position="27"/>
        <end position="372"/>
    </location>
</feature>
<evidence type="ECO:0000256" key="16">
    <source>
        <dbReference type="SAM" id="MobiDB-lite"/>
    </source>
</evidence>
<evidence type="ECO:0000256" key="17">
    <source>
        <dbReference type="SAM" id="Phobius"/>
    </source>
</evidence>
<keyword evidence="8 18" id="KW-0732">Signal</keyword>
<proteinExistence type="inferred from homology"/>
<keyword evidence="17" id="KW-1133">Transmembrane helix</keyword>
<evidence type="ECO:0000256" key="8">
    <source>
        <dbReference type="ARBA" id="ARBA00022729"/>
    </source>
</evidence>
<keyword evidence="14" id="KW-0961">Cell wall biogenesis/degradation</keyword>
<evidence type="ECO:0000256" key="7">
    <source>
        <dbReference type="ARBA" id="ARBA00022679"/>
    </source>
</evidence>
<name>A0A9W9NEK0_9EURO</name>
<comment type="caution">
    <text evidence="20">The sequence shown here is derived from an EMBL/GenBank/DDBJ whole genome shotgun (WGS) entry which is preliminary data.</text>
</comment>
<evidence type="ECO:0000259" key="19">
    <source>
        <dbReference type="PROSITE" id="PS51762"/>
    </source>
</evidence>
<dbReference type="RefSeq" id="XP_058313032.1">
    <property type="nucleotide sequence ID" value="XM_058447621.1"/>
</dbReference>
<evidence type="ECO:0000256" key="4">
    <source>
        <dbReference type="ARBA" id="ARBA00022475"/>
    </source>
</evidence>
<keyword evidence="13" id="KW-0326">Glycosidase</keyword>
<dbReference type="InterPro" id="IPR050546">
    <property type="entry name" value="Glycosyl_Hydrlase_16"/>
</dbReference>
<dbReference type="GO" id="GO:0005886">
    <property type="term" value="C:plasma membrane"/>
    <property type="evidence" value="ECO:0007669"/>
    <property type="project" value="UniProtKB-SubCell"/>
</dbReference>
<evidence type="ECO:0000256" key="15">
    <source>
        <dbReference type="ARBA" id="ARBA00038074"/>
    </source>
</evidence>
<keyword evidence="17" id="KW-0812">Transmembrane</keyword>
<dbReference type="PANTHER" id="PTHR10963:SF27">
    <property type="entry name" value="GLYCOSIDASE-RELATED"/>
    <property type="match status" value="1"/>
</dbReference>
<feature type="non-terminal residue" evidence="20">
    <location>
        <position position="1"/>
    </location>
</feature>
<dbReference type="GO" id="GO:0016757">
    <property type="term" value="F:glycosyltransferase activity"/>
    <property type="evidence" value="ECO:0007669"/>
    <property type="project" value="UniProtKB-KW"/>
</dbReference>
<dbReference type="CDD" id="cd02183">
    <property type="entry name" value="GH16_fungal_CRH1_transglycosylase"/>
    <property type="match status" value="1"/>
</dbReference>
<feature type="signal peptide" evidence="18">
    <location>
        <begin position="1"/>
        <end position="26"/>
    </location>
</feature>
<evidence type="ECO:0000313" key="20">
    <source>
        <dbReference type="EMBL" id="KAJ5218459.1"/>
    </source>
</evidence>
<keyword evidence="5" id="KW-0336">GPI-anchor</keyword>
<accession>A0A9W9NEK0</accession>
<comment type="subcellular location">
    <subcellularLocation>
        <location evidence="2">Cell membrane</location>
        <topology evidence="2">Lipid-anchor</topology>
        <topology evidence="2">GPI-anchor</topology>
    </subcellularLocation>
</comment>
<feature type="transmembrane region" description="Helical" evidence="17">
    <location>
        <begin position="305"/>
        <end position="327"/>
    </location>
</feature>
<keyword evidence="7" id="KW-0808">Transferase</keyword>
<keyword evidence="12" id="KW-0449">Lipoprotein</keyword>
<evidence type="ECO:0000256" key="9">
    <source>
        <dbReference type="ARBA" id="ARBA00022801"/>
    </source>
</evidence>
<dbReference type="GO" id="GO:0005975">
    <property type="term" value="P:carbohydrate metabolic process"/>
    <property type="evidence" value="ECO:0007669"/>
    <property type="project" value="InterPro"/>
</dbReference>
<dbReference type="InterPro" id="IPR013320">
    <property type="entry name" value="ConA-like_dom_sf"/>
</dbReference>
<evidence type="ECO:0000256" key="13">
    <source>
        <dbReference type="ARBA" id="ARBA00023295"/>
    </source>
</evidence>
<organism evidence="20 21">
    <name type="scientific">Penicillium cinerascens</name>
    <dbReference type="NCBI Taxonomy" id="70096"/>
    <lineage>
        <taxon>Eukaryota</taxon>
        <taxon>Fungi</taxon>
        <taxon>Dikarya</taxon>
        <taxon>Ascomycota</taxon>
        <taxon>Pezizomycotina</taxon>
        <taxon>Eurotiomycetes</taxon>
        <taxon>Eurotiomycetidae</taxon>
        <taxon>Eurotiales</taxon>
        <taxon>Aspergillaceae</taxon>
        <taxon>Penicillium</taxon>
    </lineage>
</organism>
<dbReference type="Pfam" id="PF00722">
    <property type="entry name" value="Glyco_hydro_16"/>
    <property type="match status" value="1"/>
</dbReference>